<accession>A0A165M2T5</accession>
<dbReference type="InParanoid" id="A0A165M2T5"/>
<dbReference type="Proteomes" id="UP000077266">
    <property type="component" value="Unassembled WGS sequence"/>
</dbReference>
<sequence length="221" mass="24895">MSRISDLRMSGADDHVVDMFCDHLKDQLTLSLDGGTNAFTVTLTSQASRFVRTIHEFRDNRGSVSGSHRVWDGHEPPPYRLFESQSMVHRVTMLTFAAAMWNDFMGYFPSLPVLVQLSIVSGPYDSDFCMSDLRTNRRLRCPALRTISLHKHLRRAEETSVVSRFIAHGVERKPGPLTVCITSFQLEGPLELFAREIRVLVDGVVVRETEQPPESDSASSV</sequence>
<reference evidence="1 2" key="1">
    <citation type="journal article" date="2016" name="Mol. Biol. Evol.">
        <title>Comparative Genomics of Early-Diverging Mushroom-Forming Fungi Provides Insights into the Origins of Lignocellulose Decay Capabilities.</title>
        <authorList>
            <person name="Nagy L.G."/>
            <person name="Riley R."/>
            <person name="Tritt A."/>
            <person name="Adam C."/>
            <person name="Daum C."/>
            <person name="Floudas D."/>
            <person name="Sun H."/>
            <person name="Yadav J.S."/>
            <person name="Pangilinan J."/>
            <person name="Larsson K.H."/>
            <person name="Matsuura K."/>
            <person name="Barry K."/>
            <person name="Labutti K."/>
            <person name="Kuo R."/>
            <person name="Ohm R.A."/>
            <person name="Bhattacharya S.S."/>
            <person name="Shirouzu T."/>
            <person name="Yoshinaga Y."/>
            <person name="Martin F.M."/>
            <person name="Grigoriev I.V."/>
            <person name="Hibbett D.S."/>
        </authorList>
    </citation>
    <scope>NUCLEOTIDE SEQUENCE [LARGE SCALE GENOMIC DNA]</scope>
    <source>
        <strain evidence="1 2">HHB12029</strain>
    </source>
</reference>
<evidence type="ECO:0000313" key="1">
    <source>
        <dbReference type="EMBL" id="KZV98685.1"/>
    </source>
</evidence>
<organism evidence="1 2">
    <name type="scientific">Exidia glandulosa HHB12029</name>
    <dbReference type="NCBI Taxonomy" id="1314781"/>
    <lineage>
        <taxon>Eukaryota</taxon>
        <taxon>Fungi</taxon>
        <taxon>Dikarya</taxon>
        <taxon>Basidiomycota</taxon>
        <taxon>Agaricomycotina</taxon>
        <taxon>Agaricomycetes</taxon>
        <taxon>Auriculariales</taxon>
        <taxon>Exidiaceae</taxon>
        <taxon>Exidia</taxon>
    </lineage>
</organism>
<name>A0A165M2T5_EXIGL</name>
<protein>
    <submittedName>
        <fullName evidence="1">Uncharacterized protein</fullName>
    </submittedName>
</protein>
<gene>
    <name evidence="1" type="ORF">EXIGLDRAFT_727396</name>
</gene>
<proteinExistence type="predicted"/>
<dbReference type="EMBL" id="KV425916">
    <property type="protein sequence ID" value="KZV98685.1"/>
    <property type="molecule type" value="Genomic_DNA"/>
</dbReference>
<evidence type="ECO:0000313" key="2">
    <source>
        <dbReference type="Proteomes" id="UP000077266"/>
    </source>
</evidence>
<keyword evidence="2" id="KW-1185">Reference proteome</keyword>
<dbReference type="AlphaFoldDB" id="A0A165M2T5"/>